<proteinExistence type="predicted"/>
<evidence type="ECO:0000256" key="1">
    <source>
        <dbReference type="SAM" id="SignalP"/>
    </source>
</evidence>
<dbReference type="EMBL" id="HBUE01145923">
    <property type="protein sequence ID" value="CAG6502907.1"/>
    <property type="molecule type" value="Transcribed_RNA"/>
</dbReference>
<dbReference type="EMBL" id="HBUE01250818">
    <property type="protein sequence ID" value="CAG6554154.1"/>
    <property type="molecule type" value="Transcribed_RNA"/>
</dbReference>
<reference evidence="2" key="1">
    <citation type="submission" date="2021-05" db="EMBL/GenBank/DDBJ databases">
        <authorList>
            <person name="Alioto T."/>
            <person name="Alioto T."/>
            <person name="Gomez Garrido J."/>
        </authorList>
    </citation>
    <scope>NUCLEOTIDE SEQUENCE</scope>
</reference>
<organism evidence="2">
    <name type="scientific">Culex pipiens</name>
    <name type="common">House mosquito</name>
    <dbReference type="NCBI Taxonomy" id="7175"/>
    <lineage>
        <taxon>Eukaryota</taxon>
        <taxon>Metazoa</taxon>
        <taxon>Ecdysozoa</taxon>
        <taxon>Arthropoda</taxon>
        <taxon>Hexapoda</taxon>
        <taxon>Insecta</taxon>
        <taxon>Pterygota</taxon>
        <taxon>Neoptera</taxon>
        <taxon>Endopterygota</taxon>
        <taxon>Diptera</taxon>
        <taxon>Nematocera</taxon>
        <taxon>Culicoidea</taxon>
        <taxon>Culicidae</taxon>
        <taxon>Culicinae</taxon>
        <taxon>Culicini</taxon>
        <taxon>Culex</taxon>
        <taxon>Culex</taxon>
    </lineage>
</organism>
<evidence type="ECO:0000313" key="2">
    <source>
        <dbReference type="EMBL" id="CAG6502907.1"/>
    </source>
</evidence>
<accession>A0A8D8CZM8</accession>
<name>A0A8D8CZM8_CULPI</name>
<feature type="signal peptide" evidence="1">
    <location>
        <begin position="1"/>
        <end position="19"/>
    </location>
</feature>
<keyword evidence="1" id="KW-0732">Signal</keyword>
<dbReference type="EMBL" id="HBUE01250819">
    <property type="protein sequence ID" value="CAG6554155.1"/>
    <property type="molecule type" value="Transcribed_RNA"/>
</dbReference>
<dbReference type="EMBL" id="HBUE01145927">
    <property type="protein sequence ID" value="CAG6502911.1"/>
    <property type="molecule type" value="Transcribed_RNA"/>
</dbReference>
<dbReference type="EMBL" id="HBUE01145925">
    <property type="protein sequence ID" value="CAG6502909.1"/>
    <property type="molecule type" value="Transcribed_RNA"/>
</dbReference>
<dbReference type="EMBL" id="HBUE01145922">
    <property type="protein sequence ID" value="CAG6502906.1"/>
    <property type="molecule type" value="Transcribed_RNA"/>
</dbReference>
<sequence length="140" mass="15161">MHTYLVLVFALGFSVKTVTEKIVVKFRIAPWSKKRRQTKKTNEISNLQITTYSVVPPNPSSPRAAILACLHQHAAPSRPRAVTDDVARVSAKLVQGPARGVDSGANAIRRQHAISGGAAQRRNGRLFAVTMGQVVIAGPR</sequence>
<feature type="chain" id="PRO_5036427962" evidence="1">
    <location>
        <begin position="20"/>
        <end position="140"/>
    </location>
</feature>
<protein>
    <submittedName>
        <fullName evidence="2">(northern house mosquito) hypothetical protein</fullName>
    </submittedName>
</protein>
<dbReference type="AlphaFoldDB" id="A0A8D8CZM8"/>
<dbReference type="EMBL" id="HBUE01250823">
    <property type="protein sequence ID" value="CAG6554159.1"/>
    <property type="molecule type" value="Transcribed_RNA"/>
</dbReference>
<dbReference type="EMBL" id="HBUE01250821">
    <property type="protein sequence ID" value="CAG6554157.1"/>
    <property type="molecule type" value="Transcribed_RNA"/>
</dbReference>